<dbReference type="Gene3D" id="3.30.1220.10">
    <property type="entry name" value="CobW-like, C-terminal domain"/>
    <property type="match status" value="1"/>
</dbReference>
<dbReference type="AlphaFoldDB" id="A0A1I4NN48"/>
<keyword evidence="2" id="KW-0378">Hydrolase</keyword>
<dbReference type="EMBL" id="FOUF01000008">
    <property type="protein sequence ID" value="SFM16727.1"/>
    <property type="molecule type" value="Genomic_DNA"/>
</dbReference>
<evidence type="ECO:0000259" key="7">
    <source>
        <dbReference type="SMART" id="SM00833"/>
    </source>
</evidence>
<dbReference type="SUPFAM" id="SSF90002">
    <property type="entry name" value="Hypothetical protein YjiA, C-terminal domain"/>
    <property type="match status" value="1"/>
</dbReference>
<name>A0A1I4NN48_9PROT</name>
<dbReference type="InterPro" id="IPR003495">
    <property type="entry name" value="CobW/HypB/UreG_nucleotide-bd"/>
</dbReference>
<dbReference type="GO" id="GO:0016787">
    <property type="term" value="F:hydrolase activity"/>
    <property type="evidence" value="ECO:0007669"/>
    <property type="project" value="UniProtKB-KW"/>
</dbReference>
<dbReference type="Pfam" id="PF07683">
    <property type="entry name" value="CobW_C"/>
    <property type="match status" value="1"/>
</dbReference>
<dbReference type="Gene3D" id="3.40.50.300">
    <property type="entry name" value="P-loop containing nucleotide triphosphate hydrolases"/>
    <property type="match status" value="1"/>
</dbReference>
<keyword evidence="1" id="KW-0547">Nucleotide-binding</keyword>
<dbReference type="PANTHER" id="PTHR13748:SF62">
    <property type="entry name" value="COBW DOMAIN-CONTAINING PROTEIN"/>
    <property type="match status" value="1"/>
</dbReference>
<accession>A0A1I4NN48</accession>
<evidence type="ECO:0000256" key="3">
    <source>
        <dbReference type="ARBA" id="ARBA00023186"/>
    </source>
</evidence>
<dbReference type="CDD" id="cd03112">
    <property type="entry name" value="CobW-like"/>
    <property type="match status" value="1"/>
</dbReference>
<dbReference type="InterPro" id="IPR011629">
    <property type="entry name" value="CobW-like_C"/>
</dbReference>
<evidence type="ECO:0000313" key="9">
    <source>
        <dbReference type="Proteomes" id="UP000199561"/>
    </source>
</evidence>
<evidence type="ECO:0000256" key="1">
    <source>
        <dbReference type="ARBA" id="ARBA00022741"/>
    </source>
</evidence>
<evidence type="ECO:0000256" key="5">
    <source>
        <dbReference type="ARBA" id="ARBA00045658"/>
    </source>
</evidence>
<proteinExistence type="inferred from homology"/>
<comment type="similarity">
    <text evidence="4">Belongs to the SIMIBI class G3E GTPase family. ZNG1 subfamily.</text>
</comment>
<dbReference type="GO" id="GO:0000166">
    <property type="term" value="F:nucleotide binding"/>
    <property type="evidence" value="ECO:0007669"/>
    <property type="project" value="UniProtKB-KW"/>
</dbReference>
<dbReference type="SUPFAM" id="SSF52540">
    <property type="entry name" value="P-loop containing nucleoside triphosphate hydrolases"/>
    <property type="match status" value="1"/>
</dbReference>
<dbReference type="InterPro" id="IPR027417">
    <property type="entry name" value="P-loop_NTPase"/>
</dbReference>
<feature type="domain" description="CobW C-terminal" evidence="7">
    <location>
        <begin position="277"/>
        <end position="371"/>
    </location>
</feature>
<keyword evidence="3" id="KW-0143">Chaperone</keyword>
<evidence type="ECO:0000256" key="4">
    <source>
        <dbReference type="ARBA" id="ARBA00034320"/>
    </source>
</evidence>
<comment type="catalytic activity">
    <reaction evidence="6">
        <text>GTP + H2O = GDP + phosphate + H(+)</text>
        <dbReference type="Rhea" id="RHEA:19669"/>
        <dbReference type="ChEBI" id="CHEBI:15377"/>
        <dbReference type="ChEBI" id="CHEBI:15378"/>
        <dbReference type="ChEBI" id="CHEBI:37565"/>
        <dbReference type="ChEBI" id="CHEBI:43474"/>
        <dbReference type="ChEBI" id="CHEBI:58189"/>
    </reaction>
    <physiologicalReaction direction="left-to-right" evidence="6">
        <dbReference type="Rhea" id="RHEA:19670"/>
    </physiologicalReaction>
</comment>
<dbReference type="RefSeq" id="WP_090667406.1">
    <property type="nucleotide sequence ID" value="NZ_FOUF01000008.1"/>
</dbReference>
<dbReference type="InterPro" id="IPR036627">
    <property type="entry name" value="CobW-likC_sf"/>
</dbReference>
<protein>
    <submittedName>
        <fullName evidence="8">GTPase, G3E family</fullName>
    </submittedName>
</protein>
<dbReference type="InterPro" id="IPR051316">
    <property type="entry name" value="Zinc-reg_GTPase_activator"/>
</dbReference>
<dbReference type="PANTHER" id="PTHR13748">
    <property type="entry name" value="COBW-RELATED"/>
    <property type="match status" value="1"/>
</dbReference>
<evidence type="ECO:0000313" key="8">
    <source>
        <dbReference type="EMBL" id="SFM16727.1"/>
    </source>
</evidence>
<dbReference type="Pfam" id="PF02492">
    <property type="entry name" value="cobW"/>
    <property type="match status" value="1"/>
</dbReference>
<sequence length="384" mass="43165">MTNEFTSSQPLIPIAILTGFLGSGKTTLLNCLVRQPAFSDTLVIINEFGEISLDHLLVTQSNEIVVTEMDSGCICCSIRGDLARTLREIGWRFSREGKRKFKRVMIETTGLADPAPIIHTLMTDDFIASRYRLDAVITTVDSVNGMQTLDRHPEAIKQVAVADRLILTKNDLIDETQLTDLQHRLARLNPTAQQLRVLNGETDGQALFGARLFFLDQKAPDVLGWLNESAYAGTIKQAGNASDTFRYQPITGKLSKQRFQKKQKVAQQDIHGHDDHIRAFSFTFDTPIEPELFDQWLGLLMAFKGPDILRVKGMLNLKHRSGPIIIHGVQHIFHPPVELAEWPSEDHRTRIVFITRDIDRSVIERTFDRFVSTGTEAFSTGTGV</sequence>
<dbReference type="STRING" id="52442.SAMN05421880_10870"/>
<dbReference type="SMART" id="SM00833">
    <property type="entry name" value="CobW_C"/>
    <property type="match status" value="1"/>
</dbReference>
<reference evidence="8 9" key="1">
    <citation type="submission" date="2016-10" db="EMBL/GenBank/DDBJ databases">
        <authorList>
            <person name="de Groot N.N."/>
        </authorList>
    </citation>
    <scope>NUCLEOTIDE SEQUENCE [LARGE SCALE GENOMIC DNA]</scope>
    <source>
        <strain evidence="8 9">Nm146</strain>
    </source>
</reference>
<keyword evidence="9" id="KW-1185">Reference proteome</keyword>
<dbReference type="GO" id="GO:0005737">
    <property type="term" value="C:cytoplasm"/>
    <property type="evidence" value="ECO:0007669"/>
    <property type="project" value="TreeGrafter"/>
</dbReference>
<dbReference type="Proteomes" id="UP000199561">
    <property type="component" value="Unassembled WGS sequence"/>
</dbReference>
<evidence type="ECO:0000256" key="6">
    <source>
        <dbReference type="ARBA" id="ARBA00049117"/>
    </source>
</evidence>
<comment type="function">
    <text evidence="5">Zinc chaperone that directly transfers zinc cofactor to target proteins, thereby activating them. Zinc is transferred from the CXCC motif in the GTPase domain to the zinc binding site in target proteins in a process requiring GTP hydrolysis.</text>
</comment>
<gene>
    <name evidence="8" type="ORF">SAMN05421880_10870</name>
</gene>
<evidence type="ECO:0000256" key="2">
    <source>
        <dbReference type="ARBA" id="ARBA00022801"/>
    </source>
</evidence>
<organism evidence="8 9">
    <name type="scientific">Nitrosomonas nitrosa</name>
    <dbReference type="NCBI Taxonomy" id="52442"/>
    <lineage>
        <taxon>Bacteria</taxon>
        <taxon>Pseudomonadati</taxon>
        <taxon>Pseudomonadota</taxon>
        <taxon>Betaproteobacteria</taxon>
        <taxon>Nitrosomonadales</taxon>
        <taxon>Nitrosomonadaceae</taxon>
        <taxon>Nitrosomonas</taxon>
    </lineage>
</organism>